<organism evidence="6 7">
    <name type="scientific">Candidatus Wildermuthbacteria bacterium RIFCSPHIGHO2_02_FULL_47_17</name>
    <dbReference type="NCBI Taxonomy" id="1802452"/>
    <lineage>
        <taxon>Bacteria</taxon>
        <taxon>Candidatus Wildermuthiibacteriota</taxon>
    </lineage>
</organism>
<dbReference type="Gene3D" id="3.40.50.970">
    <property type="match status" value="1"/>
</dbReference>
<accession>A0A1G2R692</accession>
<comment type="function">
    <text evidence="4">The pyruvate dehydrogenase complex catalyzes the overall conversion of pyruvate to acetyl-CoA and CO(2). It contains multiple copies of three enzymatic components: pyruvate dehydrogenase (E1), dihydrolipoamide acetyltransferase (E2) and lipoamide dehydrogenase (E3).</text>
</comment>
<reference evidence="6 7" key="1">
    <citation type="journal article" date="2016" name="Nat. Commun.">
        <title>Thousands of microbial genomes shed light on interconnected biogeochemical processes in an aquifer system.</title>
        <authorList>
            <person name="Anantharaman K."/>
            <person name="Brown C.T."/>
            <person name="Hug L.A."/>
            <person name="Sharon I."/>
            <person name="Castelle C.J."/>
            <person name="Probst A.J."/>
            <person name="Thomas B.C."/>
            <person name="Singh A."/>
            <person name="Wilkins M.J."/>
            <person name="Karaoz U."/>
            <person name="Brodie E.L."/>
            <person name="Williams K.H."/>
            <person name="Hubbard S.S."/>
            <person name="Banfield J.F."/>
        </authorList>
    </citation>
    <scope>NUCLEOTIDE SEQUENCE [LARGE SCALE GENOMIC DNA]</scope>
</reference>
<dbReference type="GO" id="GO:0004739">
    <property type="term" value="F:pyruvate dehydrogenase (acetyl-transferring) activity"/>
    <property type="evidence" value="ECO:0007669"/>
    <property type="project" value="UniProtKB-UniRule"/>
</dbReference>
<dbReference type="InterPro" id="IPR029061">
    <property type="entry name" value="THDP-binding"/>
</dbReference>
<dbReference type="SUPFAM" id="SSF52518">
    <property type="entry name" value="Thiamin diphosphate-binding fold (THDP-binding)"/>
    <property type="match status" value="1"/>
</dbReference>
<dbReference type="EMBL" id="MHTX01000017">
    <property type="protein sequence ID" value="OHA68385.1"/>
    <property type="molecule type" value="Genomic_DNA"/>
</dbReference>
<comment type="subunit">
    <text evidence="4">Heterodimer of an alpha and a beta chain.</text>
</comment>
<dbReference type="InterPro" id="IPR017596">
    <property type="entry name" value="PdhA/BkdA"/>
</dbReference>
<dbReference type="PANTHER" id="PTHR43380:SF1">
    <property type="entry name" value="2-OXOISOVALERATE DEHYDROGENASE SUBUNIT ALPHA, MITOCHONDRIAL"/>
    <property type="match status" value="1"/>
</dbReference>
<name>A0A1G2R692_9BACT</name>
<comment type="cofactor">
    <cofactor evidence="1 4">
        <name>thiamine diphosphate</name>
        <dbReference type="ChEBI" id="CHEBI:58937"/>
    </cofactor>
</comment>
<dbReference type="Proteomes" id="UP000179258">
    <property type="component" value="Unassembled WGS sequence"/>
</dbReference>
<dbReference type="InterPro" id="IPR050771">
    <property type="entry name" value="Alpha-ketoacid_DH_E1_comp"/>
</dbReference>
<gene>
    <name evidence="6" type="ORF">A3D59_04435</name>
</gene>
<evidence type="ECO:0000256" key="1">
    <source>
        <dbReference type="ARBA" id="ARBA00001964"/>
    </source>
</evidence>
<dbReference type="Pfam" id="PF00676">
    <property type="entry name" value="E1_dh"/>
    <property type="match status" value="1"/>
</dbReference>
<evidence type="ECO:0000313" key="7">
    <source>
        <dbReference type="Proteomes" id="UP000179258"/>
    </source>
</evidence>
<evidence type="ECO:0000259" key="5">
    <source>
        <dbReference type="Pfam" id="PF00676"/>
    </source>
</evidence>
<sequence>MLMLQFLDAEGKITNKKGLPKLSDKDLLRIYELMVLARGFDDMAVKLQREGRILTYASLLGQEAAQVASAYAIAEEDWFVTGYRDHGVWIARGLAMENLYMYWAGDERGMRFPENSSPEKLKGLPPAIPIASHIPHAVGLAWAEKMKGTKNAAVAYFGDGATSKGDFHEAMNFAGVFKIPCVFLCQNNQWAISVPRSRQTASATIAQKAQAYGFEGVLVDGNDVFAVYKATQDALQKARAGKGPTLIEAYTYRLENHTTADDWKRYRSEKEVEEWRKKDPVARLKKYMEKETIWSEKREKELQEKEKTQVLDAVKKFESVPPPAPEDIFKYLYAE</sequence>
<comment type="catalytic activity">
    <reaction evidence="4">
        <text>N(6)-[(R)-lipoyl]-L-lysyl-[protein] + pyruvate + H(+) = N(6)-[(R)-S(8)-acetyldihydrolipoyl]-L-lysyl-[protein] + CO2</text>
        <dbReference type="Rhea" id="RHEA:19189"/>
        <dbReference type="Rhea" id="RHEA-COMP:10474"/>
        <dbReference type="Rhea" id="RHEA-COMP:10478"/>
        <dbReference type="ChEBI" id="CHEBI:15361"/>
        <dbReference type="ChEBI" id="CHEBI:15378"/>
        <dbReference type="ChEBI" id="CHEBI:16526"/>
        <dbReference type="ChEBI" id="CHEBI:83099"/>
        <dbReference type="ChEBI" id="CHEBI:83111"/>
        <dbReference type="EC" id="1.2.4.1"/>
    </reaction>
</comment>
<dbReference type="InterPro" id="IPR001017">
    <property type="entry name" value="DH_E1"/>
</dbReference>
<keyword evidence="2 4" id="KW-0560">Oxidoreductase</keyword>
<dbReference type="GO" id="GO:0009083">
    <property type="term" value="P:branched-chain amino acid catabolic process"/>
    <property type="evidence" value="ECO:0007669"/>
    <property type="project" value="TreeGrafter"/>
</dbReference>
<dbReference type="EC" id="1.2.4.1" evidence="4"/>
<evidence type="ECO:0000256" key="2">
    <source>
        <dbReference type="ARBA" id="ARBA00023002"/>
    </source>
</evidence>
<comment type="caution">
    <text evidence="6">The sequence shown here is derived from an EMBL/GenBank/DDBJ whole genome shotgun (WGS) entry which is preliminary data.</text>
</comment>
<dbReference type="AlphaFoldDB" id="A0A1G2R692"/>
<feature type="domain" description="Dehydrogenase E1 component" evidence="5">
    <location>
        <begin position="32"/>
        <end position="325"/>
    </location>
</feature>
<dbReference type="NCBIfam" id="TIGR03181">
    <property type="entry name" value="PDH_E1_alph_x"/>
    <property type="match status" value="1"/>
</dbReference>
<dbReference type="PANTHER" id="PTHR43380">
    <property type="entry name" value="2-OXOISOVALERATE DEHYDROGENASE SUBUNIT ALPHA, MITOCHONDRIAL"/>
    <property type="match status" value="1"/>
</dbReference>
<protein>
    <recommendedName>
        <fullName evidence="4">Pyruvate dehydrogenase E1 component subunit alpha</fullName>
        <ecNumber evidence="4">1.2.4.1</ecNumber>
    </recommendedName>
</protein>
<keyword evidence="4 6" id="KW-0670">Pyruvate</keyword>
<evidence type="ECO:0000313" key="6">
    <source>
        <dbReference type="EMBL" id="OHA68385.1"/>
    </source>
</evidence>
<dbReference type="CDD" id="cd02000">
    <property type="entry name" value="TPP_E1_PDC_ADC_BCADC"/>
    <property type="match status" value="1"/>
</dbReference>
<evidence type="ECO:0000256" key="4">
    <source>
        <dbReference type="RuleBase" id="RU366007"/>
    </source>
</evidence>
<keyword evidence="3 4" id="KW-0786">Thiamine pyrophosphate</keyword>
<evidence type="ECO:0000256" key="3">
    <source>
        <dbReference type="ARBA" id="ARBA00023052"/>
    </source>
</evidence>
<proteinExistence type="predicted"/>